<dbReference type="InterPro" id="IPR029130">
    <property type="entry name" value="Acid_ceramidase_N"/>
</dbReference>
<dbReference type="Proteomes" id="UP001249851">
    <property type="component" value="Unassembled WGS sequence"/>
</dbReference>
<evidence type="ECO:0000256" key="6">
    <source>
        <dbReference type="ARBA" id="ARBA00011891"/>
    </source>
</evidence>
<dbReference type="Pfam" id="PF15508">
    <property type="entry name" value="NAAA-beta"/>
    <property type="match status" value="1"/>
</dbReference>
<keyword evidence="7" id="KW-0964">Secreted</keyword>
<keyword evidence="11 16" id="KW-0443">Lipid metabolism</keyword>
<evidence type="ECO:0000256" key="10">
    <source>
        <dbReference type="ARBA" id="ARBA00022919"/>
    </source>
</evidence>
<sequence>MWMKLQTTLLVLQLKFSDQECVTDAYPPEERKLGWEVVNLDLPADQRYNDLAEKRTPQILNLLRFVKNFTSFILHGKLFNFVDKDLGPLADTLPAPYGDEIKGLSKATGIPLGEVVLYNIFYEIFTVCTSIVAEDKTGNIFQARNLDFGLFLGWDVQNNTWMISEILRTLIVNIDYQRQEKTVFKSVTFAGYVGVISGMKPGVLTLTLNERFNIDGGYIGILEWILGKRTAKWTSFLSRDVLEKATSYEEARDMLINEEILAPVYYIIGGTKSGQTNYDNWKPPFVIDDRRTPKASFRELYNVLSTQPVLNKLTTYTTLMHASTGTVETYIRFCKDPCFPW</sequence>
<evidence type="ECO:0000256" key="11">
    <source>
        <dbReference type="ARBA" id="ARBA00023098"/>
    </source>
</evidence>
<comment type="pathway">
    <text evidence="3">Lipid metabolism; sphingolipid metabolism.</text>
</comment>
<evidence type="ECO:0000256" key="17">
    <source>
        <dbReference type="PIRSR" id="PIRSR017632-1"/>
    </source>
</evidence>
<dbReference type="EC" id="3.5.1.23" evidence="6"/>
<dbReference type="InterPro" id="IPR029132">
    <property type="entry name" value="CBAH/NAAA_C"/>
</dbReference>
<protein>
    <recommendedName>
        <fullName evidence="15">Acid ceramidase</fullName>
        <ecNumber evidence="6">3.5.1.23</ecNumber>
    </recommendedName>
</protein>
<feature type="domain" description="Acid ceramidase N-terminal" evidence="20">
    <location>
        <begin position="35"/>
        <end position="92"/>
    </location>
</feature>
<comment type="caution">
    <text evidence="21">The sequence shown here is derived from an EMBL/GenBank/DDBJ whole genome shotgun (WGS) entry which is preliminary data.</text>
</comment>
<evidence type="ECO:0000313" key="22">
    <source>
        <dbReference type="Proteomes" id="UP001249851"/>
    </source>
</evidence>
<dbReference type="GO" id="GO:0017064">
    <property type="term" value="F:fatty acid amide hydrolase activity"/>
    <property type="evidence" value="ECO:0007669"/>
    <property type="project" value="InterPro"/>
</dbReference>
<dbReference type="InterPro" id="IPR016699">
    <property type="entry name" value="Acid_ceramidase-like"/>
</dbReference>
<evidence type="ECO:0000256" key="4">
    <source>
        <dbReference type="ARBA" id="ARBA00004991"/>
    </source>
</evidence>
<evidence type="ECO:0000256" key="13">
    <source>
        <dbReference type="ARBA" id="ARBA00023180"/>
    </source>
</evidence>
<gene>
    <name evidence="21" type="ORF">P5673_022138</name>
</gene>
<feature type="signal peptide" evidence="18">
    <location>
        <begin position="1"/>
        <end position="19"/>
    </location>
</feature>
<evidence type="ECO:0000256" key="15">
    <source>
        <dbReference type="ARBA" id="ARBA00040588"/>
    </source>
</evidence>
<comment type="similarity">
    <text evidence="5 16">Belongs to the acid ceramidase family.</text>
</comment>
<evidence type="ECO:0000256" key="16">
    <source>
        <dbReference type="PIRNR" id="PIRNR017632"/>
    </source>
</evidence>
<dbReference type="EMBL" id="JARQWQ010000058">
    <property type="protein sequence ID" value="KAK2556113.1"/>
    <property type="molecule type" value="Genomic_DNA"/>
</dbReference>
<dbReference type="PANTHER" id="PTHR28583:SF1">
    <property type="entry name" value="ACID CERAMIDASE"/>
    <property type="match status" value="1"/>
</dbReference>
<evidence type="ECO:0000256" key="5">
    <source>
        <dbReference type="ARBA" id="ARBA00005730"/>
    </source>
</evidence>
<dbReference type="PIRSF" id="PIRSF017632">
    <property type="entry name" value="Acid_ceramidase-like"/>
    <property type="match status" value="1"/>
</dbReference>
<keyword evidence="10" id="KW-0746">Sphingolipid metabolism</keyword>
<dbReference type="GO" id="GO:0006665">
    <property type="term" value="P:sphingolipid metabolic process"/>
    <property type="evidence" value="ECO:0007669"/>
    <property type="project" value="UniProtKB-KW"/>
</dbReference>
<dbReference type="GO" id="GO:0006631">
    <property type="term" value="P:fatty acid metabolic process"/>
    <property type="evidence" value="ECO:0007669"/>
    <property type="project" value="InterPro"/>
</dbReference>
<keyword evidence="13" id="KW-0325">Glycoprotein</keyword>
<dbReference type="Pfam" id="PF02275">
    <property type="entry name" value="CBAH"/>
    <property type="match status" value="1"/>
</dbReference>
<dbReference type="GO" id="GO:0017040">
    <property type="term" value="F:N-acylsphingosine amidohydrolase activity"/>
    <property type="evidence" value="ECO:0007669"/>
    <property type="project" value="UniProtKB-EC"/>
</dbReference>
<evidence type="ECO:0000256" key="1">
    <source>
        <dbReference type="ARBA" id="ARBA00004371"/>
    </source>
</evidence>
<comment type="subcellular location">
    <subcellularLocation>
        <location evidence="1">Lysosome</location>
    </subcellularLocation>
    <subcellularLocation>
        <location evidence="2">Secreted</location>
    </subcellularLocation>
</comment>
<dbReference type="GO" id="GO:0005764">
    <property type="term" value="C:lysosome"/>
    <property type="evidence" value="ECO:0007669"/>
    <property type="project" value="UniProtKB-SubCell"/>
</dbReference>
<evidence type="ECO:0000256" key="12">
    <source>
        <dbReference type="ARBA" id="ARBA00023157"/>
    </source>
</evidence>
<keyword evidence="8 18" id="KW-0732">Signal</keyword>
<evidence type="ECO:0000259" key="20">
    <source>
        <dbReference type="Pfam" id="PF15508"/>
    </source>
</evidence>
<evidence type="ECO:0000256" key="3">
    <source>
        <dbReference type="ARBA" id="ARBA00004760"/>
    </source>
</evidence>
<evidence type="ECO:0000256" key="7">
    <source>
        <dbReference type="ARBA" id="ARBA00022525"/>
    </source>
</evidence>
<feature type="domain" description="Choloylglycine hydrolase/NAAA C-terminal" evidence="19">
    <location>
        <begin position="128"/>
        <end position="270"/>
    </location>
</feature>
<reference evidence="21" key="1">
    <citation type="journal article" date="2023" name="G3 (Bethesda)">
        <title>Whole genome assembly and annotation of the endangered Caribbean coral Acropora cervicornis.</title>
        <authorList>
            <person name="Selwyn J.D."/>
            <person name="Vollmer S.V."/>
        </authorList>
    </citation>
    <scope>NUCLEOTIDE SEQUENCE</scope>
    <source>
        <strain evidence="21">K2</strain>
    </source>
</reference>
<dbReference type="PANTHER" id="PTHR28583">
    <property type="entry name" value="ACID AMIDASE"/>
    <property type="match status" value="1"/>
</dbReference>
<evidence type="ECO:0000256" key="18">
    <source>
        <dbReference type="SAM" id="SignalP"/>
    </source>
</evidence>
<dbReference type="Gene3D" id="3.60.60.10">
    <property type="entry name" value="Penicillin V Acylase, Chain A"/>
    <property type="match status" value="1"/>
</dbReference>
<evidence type="ECO:0000256" key="9">
    <source>
        <dbReference type="ARBA" id="ARBA00022801"/>
    </source>
</evidence>
<dbReference type="GO" id="GO:0016020">
    <property type="term" value="C:membrane"/>
    <property type="evidence" value="ECO:0007669"/>
    <property type="project" value="GOC"/>
</dbReference>
<dbReference type="AlphaFoldDB" id="A0AAD9UZZ1"/>
<evidence type="ECO:0000313" key="21">
    <source>
        <dbReference type="EMBL" id="KAK2556113.1"/>
    </source>
</evidence>
<name>A0AAD9UZZ1_ACRCE</name>
<keyword evidence="22" id="KW-1185">Reference proteome</keyword>
<keyword evidence="12" id="KW-1015">Disulfide bond</keyword>
<evidence type="ECO:0000256" key="8">
    <source>
        <dbReference type="ARBA" id="ARBA00022729"/>
    </source>
</evidence>
<evidence type="ECO:0000256" key="14">
    <source>
        <dbReference type="ARBA" id="ARBA00023228"/>
    </source>
</evidence>
<feature type="active site" description="Nucleophile" evidence="17">
    <location>
        <position position="128"/>
    </location>
</feature>
<keyword evidence="9 16" id="KW-0378">Hydrolase</keyword>
<evidence type="ECO:0000256" key="2">
    <source>
        <dbReference type="ARBA" id="ARBA00004613"/>
    </source>
</evidence>
<accession>A0AAD9UZZ1</accession>
<dbReference type="GO" id="GO:0005576">
    <property type="term" value="C:extracellular region"/>
    <property type="evidence" value="ECO:0007669"/>
    <property type="project" value="UniProtKB-SubCell"/>
</dbReference>
<comment type="pathway">
    <text evidence="4">Sphingolipid metabolism.</text>
</comment>
<keyword evidence="14" id="KW-0458">Lysosome</keyword>
<organism evidence="21 22">
    <name type="scientific">Acropora cervicornis</name>
    <name type="common">Staghorn coral</name>
    <dbReference type="NCBI Taxonomy" id="6130"/>
    <lineage>
        <taxon>Eukaryota</taxon>
        <taxon>Metazoa</taxon>
        <taxon>Cnidaria</taxon>
        <taxon>Anthozoa</taxon>
        <taxon>Hexacorallia</taxon>
        <taxon>Scleractinia</taxon>
        <taxon>Astrocoeniina</taxon>
        <taxon>Acroporidae</taxon>
        <taxon>Acropora</taxon>
    </lineage>
</organism>
<proteinExistence type="inferred from homology"/>
<feature type="chain" id="PRO_5042249078" description="Acid ceramidase" evidence="18">
    <location>
        <begin position="20"/>
        <end position="341"/>
    </location>
</feature>
<evidence type="ECO:0000259" key="19">
    <source>
        <dbReference type="Pfam" id="PF02275"/>
    </source>
</evidence>
<reference evidence="21" key="2">
    <citation type="journal article" date="2023" name="Science">
        <title>Genomic signatures of disease resistance in endangered staghorn corals.</title>
        <authorList>
            <person name="Vollmer S.V."/>
            <person name="Selwyn J.D."/>
            <person name="Despard B.A."/>
            <person name="Roesel C.L."/>
        </authorList>
    </citation>
    <scope>NUCLEOTIDE SEQUENCE</scope>
    <source>
        <strain evidence="21">K2</strain>
    </source>
</reference>